<proteinExistence type="predicted"/>
<keyword evidence="2 5" id="KW-0812">Transmembrane</keyword>
<evidence type="ECO:0000313" key="6">
    <source>
        <dbReference type="Ensembl" id="ENSGMOP00000059170.1"/>
    </source>
</evidence>
<evidence type="ECO:0000313" key="7">
    <source>
        <dbReference type="Proteomes" id="UP000694546"/>
    </source>
</evidence>
<feature type="transmembrane region" description="Helical" evidence="5">
    <location>
        <begin position="155"/>
        <end position="175"/>
    </location>
</feature>
<sequence>MVNCSISTPFAEDFVRGLSPVMMGFLIFLLVMSLSTCALFMEMWVYLSRKISCTHVKDRCLMVLSLFPVVGIAAQLGLIVPRSAMLADLLSSAYTGMALFAFFHLTVAYLGGETEMLERLQSVECTLHVGPCCCCCFCLPTTPMDRRAYSIFRKCVSQTVVLIPILTFIIAVLWADGKYFQEKVDIYSPVFYLRILMTISTLLSLYAFNVMVKTSLCVADRRDVQLAGEGLRVQQHGQGP</sequence>
<evidence type="ECO:0000256" key="4">
    <source>
        <dbReference type="ARBA" id="ARBA00023136"/>
    </source>
</evidence>
<dbReference type="Ensembl" id="ENSGMOT00000053839.1">
    <property type="protein sequence ID" value="ENSGMOP00000059170.1"/>
    <property type="gene ID" value="ENSGMOG00000027242.1"/>
</dbReference>
<keyword evidence="7" id="KW-1185">Reference proteome</keyword>
<dbReference type="SMART" id="SM01417">
    <property type="entry name" value="Solute_trans_a"/>
    <property type="match status" value="1"/>
</dbReference>
<dbReference type="Proteomes" id="UP000694546">
    <property type="component" value="Chromosome 14"/>
</dbReference>
<evidence type="ECO:0000256" key="2">
    <source>
        <dbReference type="ARBA" id="ARBA00022692"/>
    </source>
</evidence>
<dbReference type="Pfam" id="PF03619">
    <property type="entry name" value="Solute_trans_a"/>
    <property type="match status" value="1"/>
</dbReference>
<protein>
    <recommendedName>
        <fullName evidence="8">Organic solute transporter subunit alpha-like</fullName>
    </recommendedName>
</protein>
<name>A0A8C5CD01_GADMO</name>
<reference evidence="6" key="2">
    <citation type="submission" date="2025-09" db="UniProtKB">
        <authorList>
            <consortium name="Ensembl"/>
        </authorList>
    </citation>
    <scope>IDENTIFICATION</scope>
</reference>
<feature type="transmembrane region" description="Helical" evidence="5">
    <location>
        <begin position="59"/>
        <end position="80"/>
    </location>
</feature>
<reference evidence="6" key="1">
    <citation type="submission" date="2025-08" db="UniProtKB">
        <authorList>
            <consortium name="Ensembl"/>
        </authorList>
    </citation>
    <scope>IDENTIFICATION</scope>
</reference>
<comment type="subcellular location">
    <subcellularLocation>
        <location evidence="1">Membrane</location>
        <topology evidence="1">Multi-pass membrane protein</topology>
    </subcellularLocation>
</comment>
<dbReference type="GeneTree" id="ENSGT00940000167951"/>
<keyword evidence="3 5" id="KW-1133">Transmembrane helix</keyword>
<dbReference type="AlphaFoldDB" id="A0A8C5CD01"/>
<organism evidence="6 7">
    <name type="scientific">Gadus morhua</name>
    <name type="common">Atlantic cod</name>
    <dbReference type="NCBI Taxonomy" id="8049"/>
    <lineage>
        <taxon>Eukaryota</taxon>
        <taxon>Metazoa</taxon>
        <taxon>Chordata</taxon>
        <taxon>Craniata</taxon>
        <taxon>Vertebrata</taxon>
        <taxon>Euteleostomi</taxon>
        <taxon>Actinopterygii</taxon>
        <taxon>Neopterygii</taxon>
        <taxon>Teleostei</taxon>
        <taxon>Neoteleostei</taxon>
        <taxon>Acanthomorphata</taxon>
        <taxon>Zeiogadaria</taxon>
        <taxon>Gadariae</taxon>
        <taxon>Gadiformes</taxon>
        <taxon>Gadoidei</taxon>
        <taxon>Gadidae</taxon>
        <taxon>Gadus</taxon>
    </lineage>
</organism>
<dbReference type="PANTHER" id="PTHR23423">
    <property type="entry name" value="ORGANIC SOLUTE TRANSPORTER-RELATED"/>
    <property type="match status" value="1"/>
</dbReference>
<feature type="transmembrane region" description="Helical" evidence="5">
    <location>
        <begin position="92"/>
        <end position="112"/>
    </location>
</feature>
<accession>A0A8C5CD01</accession>
<evidence type="ECO:0000256" key="5">
    <source>
        <dbReference type="SAM" id="Phobius"/>
    </source>
</evidence>
<feature type="transmembrane region" description="Helical" evidence="5">
    <location>
        <begin position="191"/>
        <end position="212"/>
    </location>
</feature>
<evidence type="ECO:0000256" key="1">
    <source>
        <dbReference type="ARBA" id="ARBA00004141"/>
    </source>
</evidence>
<dbReference type="InterPro" id="IPR005178">
    <property type="entry name" value="Ostalpha/TMEM184C"/>
</dbReference>
<dbReference type="GO" id="GO:0016020">
    <property type="term" value="C:membrane"/>
    <property type="evidence" value="ECO:0007669"/>
    <property type="project" value="UniProtKB-SubCell"/>
</dbReference>
<evidence type="ECO:0008006" key="8">
    <source>
        <dbReference type="Google" id="ProtNLM"/>
    </source>
</evidence>
<keyword evidence="4 5" id="KW-0472">Membrane</keyword>
<feature type="transmembrane region" description="Helical" evidence="5">
    <location>
        <begin position="22"/>
        <end position="47"/>
    </location>
</feature>
<evidence type="ECO:0000256" key="3">
    <source>
        <dbReference type="ARBA" id="ARBA00022989"/>
    </source>
</evidence>